<protein>
    <recommendedName>
        <fullName evidence="3">DUF3634 domain-containing protein</fullName>
    </recommendedName>
</protein>
<dbReference type="Proteomes" id="UP000651977">
    <property type="component" value="Unassembled WGS sequence"/>
</dbReference>
<dbReference type="RefSeq" id="WP_083481662.1">
    <property type="nucleotide sequence ID" value="NZ_BMDY01000012.1"/>
</dbReference>
<proteinExistence type="predicted"/>
<dbReference type="EMBL" id="BMDY01000012">
    <property type="protein sequence ID" value="GGB08142.1"/>
    <property type="molecule type" value="Genomic_DNA"/>
</dbReference>
<sequence>MAISIIICLVVLAVLGFKLRHIHYTFVCELRSGKVNVIKGHVPSSFVHDCRQMMRGRKVVGLVKGIKRNGSMHLHFSRSITQADQIYLEKKFPHKLYSSDPSDINGSVSLD</sequence>
<keyword evidence="2" id="KW-1185">Reference proteome</keyword>
<dbReference type="Pfam" id="PF12321">
    <property type="entry name" value="DUF3634"/>
    <property type="match status" value="1"/>
</dbReference>
<gene>
    <name evidence="1" type="ORF">GCM10007414_21930</name>
</gene>
<evidence type="ECO:0000313" key="1">
    <source>
        <dbReference type="EMBL" id="GGB08142.1"/>
    </source>
</evidence>
<dbReference type="InterPro" id="IPR022090">
    <property type="entry name" value="DUF3634"/>
</dbReference>
<accession>A0ABQ1I3D4</accession>
<reference evidence="2" key="1">
    <citation type="journal article" date="2019" name="Int. J. Syst. Evol. Microbiol.">
        <title>The Global Catalogue of Microorganisms (GCM) 10K type strain sequencing project: providing services to taxonomists for standard genome sequencing and annotation.</title>
        <authorList>
            <consortium name="The Broad Institute Genomics Platform"/>
            <consortium name="The Broad Institute Genome Sequencing Center for Infectious Disease"/>
            <person name="Wu L."/>
            <person name="Ma J."/>
        </authorList>
    </citation>
    <scope>NUCLEOTIDE SEQUENCE [LARGE SCALE GENOMIC DNA]</scope>
    <source>
        <strain evidence="2">CGMCC 1.10131</strain>
    </source>
</reference>
<evidence type="ECO:0000313" key="2">
    <source>
        <dbReference type="Proteomes" id="UP000651977"/>
    </source>
</evidence>
<comment type="caution">
    <text evidence="1">The sequence shown here is derived from an EMBL/GenBank/DDBJ whole genome shotgun (WGS) entry which is preliminary data.</text>
</comment>
<organism evidence="1 2">
    <name type="scientific">Agarivorans gilvus</name>
    <dbReference type="NCBI Taxonomy" id="680279"/>
    <lineage>
        <taxon>Bacteria</taxon>
        <taxon>Pseudomonadati</taxon>
        <taxon>Pseudomonadota</taxon>
        <taxon>Gammaproteobacteria</taxon>
        <taxon>Alteromonadales</taxon>
        <taxon>Alteromonadaceae</taxon>
        <taxon>Agarivorans</taxon>
    </lineage>
</organism>
<evidence type="ECO:0008006" key="3">
    <source>
        <dbReference type="Google" id="ProtNLM"/>
    </source>
</evidence>
<name>A0ABQ1I3D4_9ALTE</name>